<evidence type="ECO:0000313" key="4">
    <source>
        <dbReference type="Proteomes" id="UP000253529"/>
    </source>
</evidence>
<reference evidence="3 4" key="1">
    <citation type="submission" date="2018-06" db="EMBL/GenBank/DDBJ databases">
        <title>Genomic Encyclopedia of Type Strains, Phase IV (KMG-IV): sequencing the most valuable type-strain genomes for metagenomic binning, comparative biology and taxonomic classification.</title>
        <authorList>
            <person name="Goeker M."/>
        </authorList>
    </citation>
    <scope>NUCLEOTIDE SEQUENCE [LARGE SCALE GENOMIC DNA]</scope>
    <source>
        <strain evidence="3 4">DSM 24875</strain>
    </source>
</reference>
<accession>A0A366F4Q3</accession>
<dbReference type="GO" id="GO:0016491">
    <property type="term" value="F:oxidoreductase activity"/>
    <property type="evidence" value="ECO:0007669"/>
    <property type="project" value="UniProtKB-KW"/>
</dbReference>
<dbReference type="Gene3D" id="3.40.50.720">
    <property type="entry name" value="NAD(P)-binding Rossmann-like Domain"/>
    <property type="match status" value="1"/>
</dbReference>
<comment type="caution">
    <text evidence="3">The sequence shown here is derived from an EMBL/GenBank/DDBJ whole genome shotgun (WGS) entry which is preliminary data.</text>
</comment>
<organism evidence="3 4">
    <name type="scientific">Roseiarcus fermentans</name>
    <dbReference type="NCBI Taxonomy" id="1473586"/>
    <lineage>
        <taxon>Bacteria</taxon>
        <taxon>Pseudomonadati</taxon>
        <taxon>Pseudomonadota</taxon>
        <taxon>Alphaproteobacteria</taxon>
        <taxon>Hyphomicrobiales</taxon>
        <taxon>Roseiarcaceae</taxon>
        <taxon>Roseiarcus</taxon>
    </lineage>
</organism>
<dbReference type="Proteomes" id="UP000253529">
    <property type="component" value="Unassembled WGS sequence"/>
</dbReference>
<dbReference type="PANTHER" id="PTHR24320">
    <property type="entry name" value="RETINOL DEHYDROGENASE"/>
    <property type="match status" value="1"/>
</dbReference>
<sequence length="116" mass="12716">MRATAINPGLVETELNRHVGRDAIRRFTEDFNEKQKAAGRPLLLYKSVPQGAATTVWAAAVAEAEAIGGRYCEDCHVAELIDGGMETLAGVRDYAVDPERARALWAKSEELVGERF</sequence>
<dbReference type="PANTHER" id="PTHR24320:SF148">
    <property type="entry name" value="NAD(P)-BINDING ROSSMANN-FOLD SUPERFAMILY PROTEIN"/>
    <property type="match status" value="1"/>
</dbReference>
<proteinExistence type="inferred from homology"/>
<dbReference type="EMBL" id="QNRK01000023">
    <property type="protein sequence ID" value="RBP09126.1"/>
    <property type="molecule type" value="Genomic_DNA"/>
</dbReference>
<keyword evidence="2" id="KW-0560">Oxidoreductase</keyword>
<name>A0A366F4Q3_9HYPH</name>
<evidence type="ECO:0000313" key="3">
    <source>
        <dbReference type="EMBL" id="RBP09126.1"/>
    </source>
</evidence>
<evidence type="ECO:0000256" key="1">
    <source>
        <dbReference type="ARBA" id="ARBA00006484"/>
    </source>
</evidence>
<evidence type="ECO:0008006" key="5">
    <source>
        <dbReference type="Google" id="ProtNLM"/>
    </source>
</evidence>
<keyword evidence="4" id="KW-1185">Reference proteome</keyword>
<comment type="similarity">
    <text evidence="1">Belongs to the short-chain dehydrogenases/reductases (SDR) family.</text>
</comment>
<gene>
    <name evidence="3" type="ORF">DFR50_12398</name>
</gene>
<evidence type="ECO:0000256" key="2">
    <source>
        <dbReference type="ARBA" id="ARBA00023002"/>
    </source>
</evidence>
<protein>
    <recommendedName>
        <fullName evidence="5">Short subunit dehydrogenase</fullName>
    </recommendedName>
</protein>
<dbReference type="AlphaFoldDB" id="A0A366F4Q3"/>